<evidence type="ECO:0000313" key="2">
    <source>
        <dbReference type="EMBL" id="ECL0496773.1"/>
    </source>
</evidence>
<evidence type="ECO:0000313" key="1">
    <source>
        <dbReference type="EMBL" id="ECC0690330.1"/>
    </source>
</evidence>
<comment type="caution">
    <text evidence="1">The sequence shown here is derived from an EMBL/GenBank/DDBJ whole genome shotgun (WGS) entry which is preliminary data.</text>
</comment>
<proteinExistence type="predicted"/>
<sequence>MADDVKRPVGRPRGRPNDETVIRNNLAIAFGGGVEGFWRAVILKAAAGDAKSMEMVANRISPVPKSEYRAVNFNLTGRTLSEKADCIVQAVAAGELSPDVGINLINALTSVVRIIEHDELVNRLEELEQRLANGA</sequence>
<gene>
    <name evidence="2" type="ORF">FKN96_18655</name>
    <name evidence="1" type="ORF">FMV10_18630</name>
</gene>
<accession>A0A3U1SEI8</accession>
<dbReference type="EMBL" id="AAHZXX010000030">
    <property type="protein sequence ID" value="ECC0690330.1"/>
    <property type="molecule type" value="Genomic_DNA"/>
</dbReference>
<organism evidence="1">
    <name type="scientific">Salmonella enterica I</name>
    <dbReference type="NCBI Taxonomy" id="59201"/>
    <lineage>
        <taxon>Bacteria</taxon>
        <taxon>Pseudomonadati</taxon>
        <taxon>Pseudomonadota</taxon>
        <taxon>Gammaproteobacteria</taxon>
        <taxon>Enterobacterales</taxon>
        <taxon>Enterobacteriaceae</taxon>
        <taxon>Salmonella</taxon>
    </lineage>
</organism>
<dbReference type="EMBL" id="AAJERZ010000028">
    <property type="protein sequence ID" value="ECL0496773.1"/>
    <property type="molecule type" value="Genomic_DNA"/>
</dbReference>
<protein>
    <submittedName>
        <fullName evidence="1">Uncharacterized protein</fullName>
    </submittedName>
</protein>
<name>A0A3U1SEI8_SALET</name>
<reference evidence="1" key="1">
    <citation type="submission" date="2019-07" db="EMBL/GenBank/DDBJ databases">
        <authorList>
            <person name="Ashton P.M."/>
            <person name="Dallman T."/>
            <person name="Nair S."/>
            <person name="De Pinna E."/>
            <person name="Peters T."/>
            <person name="Grant K."/>
        </authorList>
    </citation>
    <scope>NUCLEOTIDE SEQUENCE</scope>
    <source>
        <strain evidence="2">762338</strain>
        <strain evidence="1">769168</strain>
    </source>
</reference>
<dbReference type="AlphaFoldDB" id="A0A3U1SEI8"/>